<feature type="coiled-coil region" evidence="1">
    <location>
        <begin position="396"/>
        <end position="437"/>
    </location>
</feature>
<sequence>MCPPLFTFDNHNIQHARFASMDFLDNSMQPTAEVPLLAGARRELVRQLWGGASYAKLMTKFHLFHPEIHNIPPKKGLPGFAKTKLILSPQYGLDFDGKYGVLFHSIPRDLLSSILLGTVAYDSHRNKNIGLDPRGPGVYVLGLQVAGRGGKFLNAAEYAILLEDLETYMAVAAKMRAPAGGILTSDEQVFMTAVDHRCGQRKAQDRNKPRFIQDDTAHAHAEMVFASLKKRHEALRLMDPACQAFSVQTPLYVGCAEKIATRWVDYDKTDTKTAYQRVNKFLVLVLSLLHHRKIRAQISKVAAVRIWEKDQLQDAELLVSVLANAYTVQDGFNVQEAGGNNDKLENMPYVVARSHEYVFAEMPYLRENCDKSADEIEKAQALCNTREERLLTQREITGVEDELQRITALREEKEAEGSALREQVQEAIENLQSLRDIQSQGAAWKK</sequence>
<reference evidence="2" key="1">
    <citation type="submission" date="2023-06" db="EMBL/GenBank/DDBJ databases">
        <title>Genome-scale phylogeny and comparative genomics of the fungal order Sordariales.</title>
        <authorList>
            <consortium name="Lawrence Berkeley National Laboratory"/>
            <person name="Hensen N."/>
            <person name="Bonometti L."/>
            <person name="Westerberg I."/>
            <person name="Brannstrom I.O."/>
            <person name="Guillou S."/>
            <person name="Cros-Aarteil S."/>
            <person name="Calhoun S."/>
            <person name="Haridas S."/>
            <person name="Kuo A."/>
            <person name="Mondo S."/>
            <person name="Pangilinan J."/>
            <person name="Riley R."/>
            <person name="Labutti K."/>
            <person name="Andreopoulos B."/>
            <person name="Lipzen A."/>
            <person name="Chen C."/>
            <person name="Yanf M."/>
            <person name="Daum C."/>
            <person name="Ng V."/>
            <person name="Clum A."/>
            <person name="Steindorff A."/>
            <person name="Ohm R."/>
            <person name="Martin F."/>
            <person name="Silar P."/>
            <person name="Natvig D."/>
            <person name="Lalanne C."/>
            <person name="Gautier V."/>
            <person name="Ament-Velasquez S.L."/>
            <person name="Kruys A."/>
            <person name="Hutchinson M.I."/>
            <person name="Powell A.J."/>
            <person name="Barry K."/>
            <person name="Miller A.N."/>
            <person name="Grigoriev I.V."/>
            <person name="Debuchy R."/>
            <person name="Gladieux P."/>
            <person name="Thoren M.H."/>
            <person name="Johannesson H."/>
        </authorList>
    </citation>
    <scope>NUCLEOTIDE SEQUENCE</scope>
    <source>
        <strain evidence="2">CBS 307.81</strain>
    </source>
</reference>
<keyword evidence="1" id="KW-0175">Coiled coil</keyword>
<evidence type="ECO:0000313" key="3">
    <source>
        <dbReference type="Proteomes" id="UP001174997"/>
    </source>
</evidence>
<keyword evidence="3" id="KW-1185">Reference proteome</keyword>
<dbReference type="EMBL" id="JAULSY010000229">
    <property type="protein sequence ID" value="KAK0654168.1"/>
    <property type="molecule type" value="Genomic_DNA"/>
</dbReference>
<evidence type="ECO:0000256" key="1">
    <source>
        <dbReference type="SAM" id="Coils"/>
    </source>
</evidence>
<evidence type="ECO:0000313" key="2">
    <source>
        <dbReference type="EMBL" id="KAK0654168.1"/>
    </source>
</evidence>
<gene>
    <name evidence="2" type="ORF">QBC41DRAFT_386617</name>
</gene>
<proteinExistence type="predicted"/>
<protein>
    <submittedName>
        <fullName evidence="2">Uncharacterized protein</fullName>
    </submittedName>
</protein>
<comment type="caution">
    <text evidence="2">The sequence shown here is derived from an EMBL/GenBank/DDBJ whole genome shotgun (WGS) entry which is preliminary data.</text>
</comment>
<organism evidence="2 3">
    <name type="scientific">Cercophora samala</name>
    <dbReference type="NCBI Taxonomy" id="330535"/>
    <lineage>
        <taxon>Eukaryota</taxon>
        <taxon>Fungi</taxon>
        <taxon>Dikarya</taxon>
        <taxon>Ascomycota</taxon>
        <taxon>Pezizomycotina</taxon>
        <taxon>Sordariomycetes</taxon>
        <taxon>Sordariomycetidae</taxon>
        <taxon>Sordariales</taxon>
        <taxon>Lasiosphaeriaceae</taxon>
        <taxon>Cercophora</taxon>
    </lineage>
</organism>
<dbReference type="Proteomes" id="UP001174997">
    <property type="component" value="Unassembled WGS sequence"/>
</dbReference>
<accession>A0AA39YK87</accession>
<name>A0AA39YK87_9PEZI</name>
<dbReference type="AlphaFoldDB" id="A0AA39YK87"/>